<reference evidence="1" key="1">
    <citation type="journal article" date="2021" name="Proc. Natl. Acad. Sci. U.S.A.">
        <title>A Catalog of Tens of Thousands of Viruses from Human Metagenomes Reveals Hidden Associations with Chronic Diseases.</title>
        <authorList>
            <person name="Tisza M.J."/>
            <person name="Buck C.B."/>
        </authorList>
    </citation>
    <scope>NUCLEOTIDE SEQUENCE</scope>
    <source>
        <strain evidence="1">CtDJ83</strain>
    </source>
</reference>
<organism evidence="1">
    <name type="scientific">virus sp. ctDJ83</name>
    <dbReference type="NCBI Taxonomy" id="2827625"/>
    <lineage>
        <taxon>Viruses</taxon>
    </lineage>
</organism>
<accession>A0A8S5RJU0</accession>
<proteinExistence type="predicted"/>
<sequence>MSKGYTHIIGIDPDSKASGCAILDLATRELTLSTQPFFLLTVLLDDFRTSETVLKRKTLVVLENAYGTTHNWHYSPKDTRGTIAKKGYSIGLCAQTYNLLLSYTIQKGLDYIEQSPLVKLWRGTDRKITHEELVSYCKRNRITLHAANMKRSNQEERDAALLAIHHIATRPAVSP</sequence>
<dbReference type="EMBL" id="BK059107">
    <property type="protein sequence ID" value="DAE31362.1"/>
    <property type="molecule type" value="Genomic_DNA"/>
</dbReference>
<evidence type="ECO:0000313" key="1">
    <source>
        <dbReference type="EMBL" id="DAE31362.1"/>
    </source>
</evidence>
<name>A0A8S5RJU0_9VIRU</name>
<protein>
    <submittedName>
        <fullName evidence="1">HOLLIDAY JUNCTION RESOLVASE</fullName>
    </submittedName>
</protein>